<dbReference type="InterPro" id="IPR002586">
    <property type="entry name" value="CobQ/CobB/MinD/ParA_Nub-bd_dom"/>
</dbReference>
<keyword evidence="8" id="KW-1185">Reference proteome</keyword>
<feature type="active site" evidence="4">
    <location>
        <position position="435"/>
    </location>
</feature>
<dbReference type="Proteomes" id="UP001470288">
    <property type="component" value="Unassembled WGS sequence"/>
</dbReference>
<evidence type="ECO:0000256" key="4">
    <source>
        <dbReference type="HAMAP-Rule" id="MF_00028"/>
    </source>
</evidence>
<dbReference type="PROSITE" id="PS51274">
    <property type="entry name" value="GATASE_COBBQ"/>
    <property type="match status" value="1"/>
</dbReference>
<dbReference type="HAMAP" id="MF_00028">
    <property type="entry name" value="CobQ"/>
    <property type="match status" value="1"/>
</dbReference>
<name>A0ABV1HWX0_9FIRM</name>
<dbReference type="InterPro" id="IPR033949">
    <property type="entry name" value="CobQ_GATase1"/>
</dbReference>
<dbReference type="PROSITE" id="PS51273">
    <property type="entry name" value="GATASE_TYPE_1"/>
    <property type="match status" value="1"/>
</dbReference>
<keyword evidence="2 4" id="KW-0169">Cobalamin biosynthesis</keyword>
<dbReference type="PANTHER" id="PTHR21343:SF1">
    <property type="entry name" value="COBYRIC ACID SYNTHASE"/>
    <property type="match status" value="1"/>
</dbReference>
<evidence type="ECO:0000256" key="3">
    <source>
        <dbReference type="ARBA" id="ARBA00022962"/>
    </source>
</evidence>
<proteinExistence type="inferred from homology"/>
<feature type="active site" description="Nucleophile" evidence="4">
    <location>
        <position position="330"/>
    </location>
</feature>
<comment type="pathway">
    <text evidence="1 4">Cofactor biosynthesis; adenosylcobalamin biosynthesis.</text>
</comment>
<evidence type="ECO:0000256" key="1">
    <source>
        <dbReference type="ARBA" id="ARBA00004953"/>
    </source>
</evidence>
<dbReference type="EMBL" id="JBBMFC010000002">
    <property type="protein sequence ID" value="MEQ2577427.1"/>
    <property type="molecule type" value="Genomic_DNA"/>
</dbReference>
<dbReference type="InterPro" id="IPR047045">
    <property type="entry name" value="CobQ_N"/>
</dbReference>
<sequence length="498" mass="55294">MAKAIMIQGTMSNSGKSFLTAGLCRVFKQDGYKVAPFKSQNMALNSYITKDGLEIGRAQAMQAEACGIDPTVEMNPILLKPTSNVGSQVIVNGEVRGNMKAMDYYRNKKQLVPDVMAAYERLSEQYDIIVIEGAGSPAEINLHDNDIVNMGMARMAKAPVLLVGDIDRGGVFAALYGTVKLLPEDEQQMIKGLIVNKFRGDVKILEPGLRMIEERTGIPMVGVVPMEHLDIDDEDSLSDRLNQTQKGAGIDVAVIHLPHISNFTDFSAFERMDGVSLRYVSQPGMLGDPDLILLPGTKNTMDDCQWLRESGMEALILRQAEKKTPIIGICGGFQLLGEQMEDPHNVEHGGTMRGMGLLNTRTVFSEAKTRTQIRGVMEKGVGLWNNWQGKEVTGYEIHMGVTENLGGCQELVRLEDGRVDALANEDGSVMGSYLHGIFDTDGFAEEMIRRLMKEKGMEFENWHFDLEAHKEQEYDKLADLVRSSFDMKKIYEILEEGI</sequence>
<comment type="function">
    <text evidence="4">Catalyzes amidations at positions B, D, E, and G on adenosylcobyrinic A,C-diamide. NH(2) groups are provided by glutamine, and one molecule of ATP is hydrogenolyzed for each amidation.</text>
</comment>
<evidence type="ECO:0000313" key="7">
    <source>
        <dbReference type="EMBL" id="MEQ2577427.1"/>
    </source>
</evidence>
<dbReference type="InterPro" id="IPR004459">
    <property type="entry name" value="CobQ_synth"/>
</dbReference>
<dbReference type="CDD" id="cd01750">
    <property type="entry name" value="GATase1_CobQ"/>
    <property type="match status" value="1"/>
</dbReference>
<comment type="similarity">
    <text evidence="4">Belongs to the CobB/CobQ family. CobQ subfamily.</text>
</comment>
<dbReference type="Pfam" id="PF01656">
    <property type="entry name" value="CbiA"/>
    <property type="match status" value="1"/>
</dbReference>
<dbReference type="Gene3D" id="3.40.50.880">
    <property type="match status" value="1"/>
</dbReference>
<dbReference type="InterPro" id="IPR027417">
    <property type="entry name" value="P-loop_NTPase"/>
</dbReference>
<comment type="caution">
    <text evidence="7">The sequence shown here is derived from an EMBL/GenBank/DDBJ whole genome shotgun (WGS) entry which is preliminary data.</text>
</comment>
<evidence type="ECO:0000256" key="2">
    <source>
        <dbReference type="ARBA" id="ARBA00022573"/>
    </source>
</evidence>
<feature type="domain" description="CobB/CobQ-like glutamine amidotransferase" evidence="6">
    <location>
        <begin position="251"/>
        <end position="441"/>
    </location>
</feature>
<dbReference type="NCBIfam" id="NF001989">
    <property type="entry name" value="PRK00784.1"/>
    <property type="match status" value="1"/>
</dbReference>
<dbReference type="Pfam" id="PF07685">
    <property type="entry name" value="GATase_3"/>
    <property type="match status" value="1"/>
</dbReference>
<evidence type="ECO:0000259" key="6">
    <source>
        <dbReference type="Pfam" id="PF07685"/>
    </source>
</evidence>
<dbReference type="NCBIfam" id="TIGR00313">
    <property type="entry name" value="cobQ"/>
    <property type="match status" value="1"/>
</dbReference>
<evidence type="ECO:0000259" key="5">
    <source>
        <dbReference type="Pfam" id="PF01656"/>
    </source>
</evidence>
<reference evidence="7 8" key="1">
    <citation type="submission" date="2024-03" db="EMBL/GenBank/DDBJ databases">
        <title>Human intestinal bacterial collection.</title>
        <authorList>
            <person name="Pauvert C."/>
            <person name="Hitch T.C.A."/>
            <person name="Clavel T."/>
        </authorList>
    </citation>
    <scope>NUCLEOTIDE SEQUENCE [LARGE SCALE GENOMIC DNA]</scope>
    <source>
        <strain evidence="7 8">CLA-AA-H78B</strain>
    </source>
</reference>
<dbReference type="InterPro" id="IPR029062">
    <property type="entry name" value="Class_I_gatase-like"/>
</dbReference>
<dbReference type="SUPFAM" id="SSF52540">
    <property type="entry name" value="P-loop containing nucleoside triphosphate hydrolases"/>
    <property type="match status" value="1"/>
</dbReference>
<dbReference type="InterPro" id="IPR011698">
    <property type="entry name" value="GATase_3"/>
</dbReference>
<protein>
    <recommendedName>
        <fullName evidence="4">Cobyric acid synthase</fullName>
    </recommendedName>
</protein>
<dbReference type="RefSeq" id="WP_178756277.1">
    <property type="nucleotide sequence ID" value="NZ_JBBMFC010000002.1"/>
</dbReference>
<keyword evidence="3 4" id="KW-0315">Glutamine amidotransferase</keyword>
<dbReference type="Gene3D" id="3.40.50.300">
    <property type="entry name" value="P-loop containing nucleotide triphosphate hydrolases"/>
    <property type="match status" value="1"/>
</dbReference>
<dbReference type="CDD" id="cd05389">
    <property type="entry name" value="CobQ_N"/>
    <property type="match status" value="1"/>
</dbReference>
<evidence type="ECO:0000313" key="8">
    <source>
        <dbReference type="Proteomes" id="UP001470288"/>
    </source>
</evidence>
<accession>A0ABV1HWX0</accession>
<gene>
    <name evidence="4" type="primary">cobQ</name>
    <name evidence="7" type="ORF">WMO62_01065</name>
</gene>
<dbReference type="PANTHER" id="PTHR21343">
    <property type="entry name" value="DETHIOBIOTIN SYNTHETASE"/>
    <property type="match status" value="1"/>
</dbReference>
<dbReference type="SUPFAM" id="SSF52317">
    <property type="entry name" value="Class I glutamine amidotransferase-like"/>
    <property type="match status" value="1"/>
</dbReference>
<organism evidence="7 8">
    <name type="scientific">Hominiventricola aquisgranensis</name>
    <dbReference type="NCBI Taxonomy" id="3133164"/>
    <lineage>
        <taxon>Bacteria</taxon>
        <taxon>Bacillati</taxon>
        <taxon>Bacillota</taxon>
        <taxon>Clostridia</taxon>
        <taxon>Lachnospirales</taxon>
        <taxon>Lachnospiraceae</taxon>
        <taxon>Hominiventricola</taxon>
    </lineage>
</organism>
<feature type="domain" description="CobQ/CobB/MinD/ParA nucleotide binding" evidence="5">
    <location>
        <begin position="5"/>
        <end position="227"/>
    </location>
</feature>